<evidence type="ECO:0000313" key="2">
    <source>
        <dbReference type="Proteomes" id="UP001194579"/>
    </source>
</evidence>
<protein>
    <recommendedName>
        <fullName evidence="3">NERD domain-containing protein</fullName>
    </recommendedName>
</protein>
<keyword evidence="2" id="KW-1185">Reference proteome</keyword>
<sequence length="506" mass="58505">MPAAIVDYKSRLLPFEEELLRVVLRGHLQQISQHPRLDLHYQDEVADIARVRRLAKGALVHLASHSGCWQGQTLGGVIPKRILAQFSEDDFNTYENRVFARLLDKTERHLYHRLRTLKSLQATLVQVLEFYQSLEVNFRLRYAICQLWGLTYDEEATNGASRQLNATLQTLEYLYQIISGLRQSGLYLRVNRTAQVARDIHMTNILIHDPHYHHLSILWTKLADGTRLENLPQQCVEANQTLATAYANYAGLVLRHALHPWLQGKSEGIWAGRILRLKQQGLEWVLSCRAKSSSVDENLLVLVPFLNYQQVTADLPEKYFIAWPAVGQSFNPLPYEENWIRLSPSDMYCVERFGLLIDKILSRELLKNFSLPVSRIPHRVLPLAEKLEALEVDTQSSQITLRGELTESALNEFTTALINNNGQLQAEEIQLRSQEWRALQFCPVCGHSTELVYQYPSGFRTHCQDCNSSRYFRLQDNVHYFEQIMVGDKVENEFLTYGRRVFTLRV</sequence>
<gene>
    <name evidence="1" type="ORF">F6Q06_09370</name>
</gene>
<evidence type="ECO:0000313" key="1">
    <source>
        <dbReference type="EMBL" id="MBI0554694.1"/>
    </source>
</evidence>
<comment type="caution">
    <text evidence="1">The sequence shown here is derived from an EMBL/GenBank/DDBJ whole genome shotgun (WGS) entry which is preliminary data.</text>
</comment>
<proteinExistence type="predicted"/>
<evidence type="ECO:0008006" key="3">
    <source>
        <dbReference type="Google" id="ProtNLM"/>
    </source>
</evidence>
<name>A0ABS0S0W7_PECPM</name>
<organism evidence="1 2">
    <name type="scientific">Pectobacterium parmentieri</name>
    <dbReference type="NCBI Taxonomy" id="1905730"/>
    <lineage>
        <taxon>Bacteria</taxon>
        <taxon>Pseudomonadati</taxon>
        <taxon>Pseudomonadota</taxon>
        <taxon>Gammaproteobacteria</taxon>
        <taxon>Enterobacterales</taxon>
        <taxon>Pectobacteriaceae</taxon>
        <taxon>Pectobacterium</taxon>
    </lineage>
</organism>
<reference evidence="2" key="1">
    <citation type="submission" date="2023-07" db="EMBL/GenBank/DDBJ databases">
        <title>Identification of Pectobacterium versatile causing blackleg of potato from New York State with a whole genome sequencing approach.</title>
        <authorList>
            <person name="Ma X."/>
            <person name="Swingle B."/>
        </authorList>
    </citation>
    <scope>NUCLEOTIDE SEQUENCE [LARGE SCALE GENOMIC DNA]</scope>
    <source>
        <strain evidence="2">NY1588A</strain>
    </source>
</reference>
<dbReference type="EMBL" id="WABS01000015">
    <property type="protein sequence ID" value="MBI0554694.1"/>
    <property type="molecule type" value="Genomic_DNA"/>
</dbReference>
<dbReference type="Proteomes" id="UP001194579">
    <property type="component" value="Unassembled WGS sequence"/>
</dbReference>
<accession>A0ABS0S0W7</accession>